<name>A0A5B1BSP4_MYCSI</name>
<dbReference type="PRINTS" id="PR00778">
    <property type="entry name" value="HTHARSR"/>
</dbReference>
<dbReference type="CDD" id="cd00090">
    <property type="entry name" value="HTH_ARSR"/>
    <property type="match status" value="1"/>
</dbReference>
<evidence type="ECO:0000256" key="3">
    <source>
        <dbReference type="ARBA" id="ARBA00023163"/>
    </source>
</evidence>
<keyword evidence="3" id="KW-0804">Transcription</keyword>
<evidence type="ECO:0000313" key="5">
    <source>
        <dbReference type="EMBL" id="KAA1250284.1"/>
    </source>
</evidence>
<dbReference type="PANTHER" id="PTHR33154:SF33">
    <property type="entry name" value="TRANSCRIPTIONAL REPRESSOR SDPR"/>
    <property type="match status" value="1"/>
</dbReference>
<dbReference type="Gene3D" id="1.10.10.10">
    <property type="entry name" value="Winged helix-like DNA-binding domain superfamily/Winged helix DNA-binding domain"/>
    <property type="match status" value="1"/>
</dbReference>
<dbReference type="RefSeq" id="WP_149653885.1">
    <property type="nucleotide sequence ID" value="NZ_VTZN01000050.1"/>
</dbReference>
<keyword evidence="6" id="KW-1185">Reference proteome</keyword>
<gene>
    <name evidence="5" type="ORF">F0Q45_10470</name>
</gene>
<dbReference type="InterPro" id="IPR036388">
    <property type="entry name" value="WH-like_DNA-bd_sf"/>
</dbReference>
<comment type="caution">
    <text evidence="5">The sequence shown here is derived from an EMBL/GenBank/DDBJ whole genome shotgun (WGS) entry which is preliminary data.</text>
</comment>
<dbReference type="InterPro" id="IPR001845">
    <property type="entry name" value="HTH_ArsR_DNA-bd_dom"/>
</dbReference>
<dbReference type="OrthoDB" id="3628603at2"/>
<feature type="domain" description="HTH arsR-type" evidence="4">
    <location>
        <begin position="1"/>
        <end position="93"/>
    </location>
</feature>
<dbReference type="GO" id="GO:0003677">
    <property type="term" value="F:DNA binding"/>
    <property type="evidence" value="ECO:0007669"/>
    <property type="project" value="UniProtKB-KW"/>
</dbReference>
<evidence type="ECO:0000256" key="1">
    <source>
        <dbReference type="ARBA" id="ARBA00023015"/>
    </source>
</evidence>
<dbReference type="InterPro" id="IPR011991">
    <property type="entry name" value="ArsR-like_HTH"/>
</dbReference>
<accession>A0A5B1BSP4</accession>
<dbReference type="InterPro" id="IPR036390">
    <property type="entry name" value="WH_DNA-bd_sf"/>
</dbReference>
<dbReference type="SMART" id="SM00418">
    <property type="entry name" value="HTH_ARSR"/>
    <property type="match status" value="1"/>
</dbReference>
<organism evidence="5 6">
    <name type="scientific">Mycobacterium simiae</name>
    <name type="common">Mycobacterium habana</name>
    <dbReference type="NCBI Taxonomy" id="1784"/>
    <lineage>
        <taxon>Bacteria</taxon>
        <taxon>Bacillati</taxon>
        <taxon>Actinomycetota</taxon>
        <taxon>Actinomycetes</taxon>
        <taxon>Mycobacteriales</taxon>
        <taxon>Mycobacteriaceae</taxon>
        <taxon>Mycobacterium</taxon>
        <taxon>Mycobacterium simiae complex</taxon>
    </lineage>
</organism>
<dbReference type="PROSITE" id="PS50987">
    <property type="entry name" value="HTH_ARSR_2"/>
    <property type="match status" value="1"/>
</dbReference>
<protein>
    <submittedName>
        <fullName evidence="5">Winged helix-turn-helix transcriptional regulator</fullName>
    </submittedName>
</protein>
<keyword evidence="2" id="KW-0238">DNA-binding</keyword>
<dbReference type="AlphaFoldDB" id="A0A5B1BSP4"/>
<dbReference type="GO" id="GO:0003700">
    <property type="term" value="F:DNA-binding transcription factor activity"/>
    <property type="evidence" value="ECO:0007669"/>
    <property type="project" value="InterPro"/>
</dbReference>
<keyword evidence="1" id="KW-0805">Transcription regulation</keyword>
<proteinExistence type="predicted"/>
<dbReference type="PANTHER" id="PTHR33154">
    <property type="entry name" value="TRANSCRIPTIONAL REGULATOR, ARSR FAMILY"/>
    <property type="match status" value="1"/>
</dbReference>
<sequence>MVTYQVGAQPWQALADGTRRAIMERLAHGPSAVGELARDLPVSRPAVSQHLKVLKAAGLVCDRAAGTRRVYQLDPTGLEALRADLNWFWIQALTSYAQTIDIEGDRG</sequence>
<dbReference type="InterPro" id="IPR051081">
    <property type="entry name" value="HTH_MetalResp_TranReg"/>
</dbReference>
<dbReference type="EMBL" id="VTZN01000050">
    <property type="protein sequence ID" value="KAA1250284.1"/>
    <property type="molecule type" value="Genomic_DNA"/>
</dbReference>
<reference evidence="5 6" key="1">
    <citation type="submission" date="2019-09" db="EMBL/GenBank/DDBJ databases">
        <title>Report of infection by Mycobacterium simiae a patient suffering from pulmonary tuberculosis.</title>
        <authorList>
            <person name="Mohanty P.S."/>
            <person name="Bansal A.K."/>
            <person name="Singh H."/>
            <person name="Sharma S."/>
            <person name="Patil S.A."/>
            <person name="Upadhaya P."/>
            <person name="Singh P.K."/>
            <person name="Kumar D."/>
            <person name="Kumar S."/>
            <person name="Singh R.K."/>
            <person name="Chaudhary B."/>
        </authorList>
    </citation>
    <scope>NUCLEOTIDE SEQUENCE [LARGE SCALE GENOMIC DNA]</scope>
    <source>
        <strain evidence="5 6">JAL-560-SIM</strain>
    </source>
</reference>
<evidence type="ECO:0000259" key="4">
    <source>
        <dbReference type="PROSITE" id="PS50987"/>
    </source>
</evidence>
<evidence type="ECO:0000313" key="6">
    <source>
        <dbReference type="Proteomes" id="UP000324701"/>
    </source>
</evidence>
<dbReference type="SUPFAM" id="SSF46785">
    <property type="entry name" value="Winged helix' DNA-binding domain"/>
    <property type="match status" value="1"/>
</dbReference>
<dbReference type="NCBIfam" id="NF033788">
    <property type="entry name" value="HTH_metalloreg"/>
    <property type="match status" value="1"/>
</dbReference>
<dbReference type="Pfam" id="PF01022">
    <property type="entry name" value="HTH_5"/>
    <property type="match status" value="1"/>
</dbReference>
<evidence type="ECO:0000256" key="2">
    <source>
        <dbReference type="ARBA" id="ARBA00023125"/>
    </source>
</evidence>
<dbReference type="Proteomes" id="UP000324701">
    <property type="component" value="Unassembled WGS sequence"/>
</dbReference>